<keyword evidence="3" id="KW-0884">PQQ biosynthesis</keyword>
<name>A0A841TYF7_9BACL</name>
<evidence type="ECO:0000256" key="1">
    <source>
        <dbReference type="ARBA" id="ARBA00004886"/>
    </source>
</evidence>
<protein>
    <submittedName>
        <fullName evidence="4">Pyrroloquinoline quinone biosynthesis peptide chaperone PqqD</fullName>
    </submittedName>
</protein>
<evidence type="ECO:0000313" key="5">
    <source>
        <dbReference type="Proteomes" id="UP000553776"/>
    </source>
</evidence>
<proteinExistence type="predicted"/>
<dbReference type="Gene3D" id="1.10.10.1150">
    <property type="entry name" value="Coenzyme PQQ synthesis protein D (PqqD)"/>
    <property type="match status" value="1"/>
</dbReference>
<dbReference type="UniPathway" id="UPA00539"/>
<dbReference type="GO" id="GO:0018189">
    <property type="term" value="P:pyrroloquinoline quinone biosynthetic process"/>
    <property type="evidence" value="ECO:0007669"/>
    <property type="project" value="UniProtKB-UniPathway"/>
</dbReference>
<dbReference type="InterPro" id="IPR022479">
    <property type="entry name" value="PqqD_bac"/>
</dbReference>
<comment type="caution">
    <text evidence="4">The sequence shown here is derived from an EMBL/GenBank/DDBJ whole genome shotgun (WGS) entry which is preliminary data.</text>
</comment>
<evidence type="ECO:0000256" key="3">
    <source>
        <dbReference type="ARBA" id="ARBA00022905"/>
    </source>
</evidence>
<dbReference type="Proteomes" id="UP000553776">
    <property type="component" value="Unassembled WGS sequence"/>
</dbReference>
<keyword evidence="5" id="KW-1185">Reference proteome</keyword>
<dbReference type="EMBL" id="JACJVR010000019">
    <property type="protein sequence ID" value="MBB6690890.1"/>
    <property type="molecule type" value="Genomic_DNA"/>
</dbReference>
<evidence type="ECO:0000313" key="4">
    <source>
        <dbReference type="EMBL" id="MBB6690890.1"/>
    </source>
</evidence>
<dbReference type="InterPro" id="IPR008792">
    <property type="entry name" value="PQQD"/>
</dbReference>
<dbReference type="InterPro" id="IPR041881">
    <property type="entry name" value="PqqD_sf"/>
</dbReference>
<dbReference type="GO" id="GO:0048038">
    <property type="term" value="F:quinone binding"/>
    <property type="evidence" value="ECO:0007669"/>
    <property type="project" value="InterPro"/>
</dbReference>
<gene>
    <name evidence="4" type="primary">pqqD</name>
    <name evidence="4" type="ORF">H7B90_05680</name>
</gene>
<comment type="subunit">
    <text evidence="2">Monomer. Interacts with PqqE.</text>
</comment>
<accession>A0A841TYF7</accession>
<dbReference type="AlphaFoldDB" id="A0A841TYF7"/>
<comment type="pathway">
    <text evidence="1">Cofactor biosynthesis; pyrroloquinoline quinone biosynthesis.</text>
</comment>
<dbReference type="RefSeq" id="WP_185135015.1">
    <property type="nucleotide sequence ID" value="NZ_BORM01000017.1"/>
</dbReference>
<evidence type="ECO:0000256" key="2">
    <source>
        <dbReference type="ARBA" id="ARBA00011741"/>
    </source>
</evidence>
<dbReference type="NCBIfam" id="TIGR03859">
    <property type="entry name" value="PQQ_PqqD"/>
    <property type="match status" value="1"/>
</dbReference>
<dbReference type="Pfam" id="PF05402">
    <property type="entry name" value="PqqD"/>
    <property type="match status" value="1"/>
</dbReference>
<organism evidence="4 5">
    <name type="scientific">Cohnella xylanilytica</name>
    <dbReference type="NCBI Taxonomy" id="557555"/>
    <lineage>
        <taxon>Bacteria</taxon>
        <taxon>Bacillati</taxon>
        <taxon>Bacillota</taxon>
        <taxon>Bacilli</taxon>
        <taxon>Bacillales</taxon>
        <taxon>Paenibacillaceae</taxon>
        <taxon>Cohnella</taxon>
    </lineage>
</organism>
<reference evidence="4 5" key="1">
    <citation type="submission" date="2020-08" db="EMBL/GenBank/DDBJ databases">
        <title>Cohnella phylogeny.</title>
        <authorList>
            <person name="Dunlap C."/>
        </authorList>
    </citation>
    <scope>NUCLEOTIDE SEQUENCE [LARGE SCALE GENOMIC DNA]</scope>
    <source>
        <strain evidence="4 5">DSM 25239</strain>
    </source>
</reference>
<sequence>MTAPVPTARPKLRSPARLRYDEARQTELLLLPERVVRLNPTAGAILRLCDGTRTVAGIVERLETEYNQKGLEPDIVDFLAEAADKGWVESWERSCPTP</sequence>